<evidence type="ECO:0000256" key="1">
    <source>
        <dbReference type="SAM" id="Phobius"/>
    </source>
</evidence>
<reference evidence="2" key="1">
    <citation type="journal article" date="2014" name="Int. J. Syst. Evol. Microbiol.">
        <title>Complete genome sequence of Corynebacterium casei LMG S-19264T (=DSM 44701T), isolated from a smear-ripened cheese.</title>
        <authorList>
            <consortium name="US DOE Joint Genome Institute (JGI-PGF)"/>
            <person name="Walter F."/>
            <person name="Albersmeier A."/>
            <person name="Kalinowski J."/>
            <person name="Ruckert C."/>
        </authorList>
    </citation>
    <scope>NUCLEOTIDE SEQUENCE</scope>
    <source>
        <strain evidence="2">CGMCC 1.15425</strain>
    </source>
</reference>
<dbReference type="Proteomes" id="UP000627715">
    <property type="component" value="Unassembled WGS sequence"/>
</dbReference>
<keyword evidence="1" id="KW-0472">Membrane</keyword>
<name>A0A917GMU2_9GAMM</name>
<evidence type="ECO:0000313" key="3">
    <source>
        <dbReference type="Proteomes" id="UP000627715"/>
    </source>
</evidence>
<proteinExistence type="predicted"/>
<dbReference type="EMBL" id="BMIY01000002">
    <property type="protein sequence ID" value="GGG51328.1"/>
    <property type="molecule type" value="Genomic_DNA"/>
</dbReference>
<organism evidence="2 3">
    <name type="scientific">Pseudohongiella nitratireducens</name>
    <dbReference type="NCBI Taxonomy" id="1768907"/>
    <lineage>
        <taxon>Bacteria</taxon>
        <taxon>Pseudomonadati</taxon>
        <taxon>Pseudomonadota</taxon>
        <taxon>Gammaproteobacteria</taxon>
        <taxon>Pseudomonadales</taxon>
        <taxon>Pseudohongiellaceae</taxon>
        <taxon>Pseudohongiella</taxon>
    </lineage>
</organism>
<evidence type="ECO:0000313" key="2">
    <source>
        <dbReference type="EMBL" id="GGG51328.1"/>
    </source>
</evidence>
<dbReference type="AlphaFoldDB" id="A0A917GMU2"/>
<reference evidence="2" key="2">
    <citation type="submission" date="2020-09" db="EMBL/GenBank/DDBJ databases">
        <authorList>
            <person name="Sun Q."/>
            <person name="Zhou Y."/>
        </authorList>
    </citation>
    <scope>NUCLEOTIDE SEQUENCE</scope>
    <source>
        <strain evidence="2">CGMCC 1.15425</strain>
    </source>
</reference>
<feature type="transmembrane region" description="Helical" evidence="1">
    <location>
        <begin position="26"/>
        <end position="49"/>
    </location>
</feature>
<sequence>MLFLLDGYFKWKGGEEIRQVCRTSTIGMVVGIPLMAVSLYLGGLVFGYLDVYVASLKAN</sequence>
<keyword evidence="1" id="KW-1133">Transmembrane helix</keyword>
<accession>A0A917GMU2</accession>
<gene>
    <name evidence="2" type="ORF">GCM10011403_05610</name>
</gene>
<keyword evidence="1" id="KW-0812">Transmembrane</keyword>
<protein>
    <submittedName>
        <fullName evidence="2">Uncharacterized protein</fullName>
    </submittedName>
</protein>
<keyword evidence="3" id="KW-1185">Reference proteome</keyword>
<comment type="caution">
    <text evidence="2">The sequence shown here is derived from an EMBL/GenBank/DDBJ whole genome shotgun (WGS) entry which is preliminary data.</text>
</comment>